<sequence>MYSAGWLQHNEEISLTESRPAPSLQRSGYDTFIITIVDISNDSNLNVAAGSSDLESGSGREFITAWCCQIWRRRSRQVVPILQTLESSVAADRATAKLEAQIWEALRGKARVAEGGGRLSCPVRITSVGDTDKGFERSNTDG</sequence>
<dbReference type="Proteomes" id="UP000077202">
    <property type="component" value="Unassembled WGS sequence"/>
</dbReference>
<proteinExistence type="predicted"/>
<dbReference type="EMBL" id="LVLJ01002823">
    <property type="protein sequence ID" value="OAE23601.1"/>
    <property type="molecule type" value="Genomic_DNA"/>
</dbReference>
<comment type="caution">
    <text evidence="1">The sequence shown here is derived from an EMBL/GenBank/DDBJ whole genome shotgun (WGS) entry which is preliminary data.</text>
</comment>
<organism evidence="1 2">
    <name type="scientific">Marchantia polymorpha subsp. ruderalis</name>
    <dbReference type="NCBI Taxonomy" id="1480154"/>
    <lineage>
        <taxon>Eukaryota</taxon>
        <taxon>Viridiplantae</taxon>
        <taxon>Streptophyta</taxon>
        <taxon>Embryophyta</taxon>
        <taxon>Marchantiophyta</taxon>
        <taxon>Marchantiopsida</taxon>
        <taxon>Marchantiidae</taxon>
        <taxon>Marchantiales</taxon>
        <taxon>Marchantiaceae</taxon>
        <taxon>Marchantia</taxon>
    </lineage>
</organism>
<reference evidence="1" key="1">
    <citation type="submission" date="2016-03" db="EMBL/GenBank/DDBJ databases">
        <title>Mechanisms controlling the formation of the plant cell surface in tip-growing cells are functionally conserved among land plants.</title>
        <authorList>
            <person name="Honkanen S."/>
            <person name="Jones V.A."/>
            <person name="Morieri G."/>
            <person name="Champion C."/>
            <person name="Hetherington A.J."/>
            <person name="Kelly S."/>
            <person name="Saint-Marcoux D."/>
            <person name="Proust H."/>
            <person name="Prescott H."/>
            <person name="Dolan L."/>
        </authorList>
    </citation>
    <scope>NUCLEOTIDE SEQUENCE [LARGE SCALE GENOMIC DNA]</scope>
    <source>
        <tissue evidence="1">Whole gametophyte</tissue>
    </source>
</reference>
<name>A0A176VTA4_MARPO</name>
<keyword evidence="2" id="KW-1185">Reference proteome</keyword>
<accession>A0A176VTA4</accession>
<gene>
    <name evidence="1" type="ORF">AXG93_4316s1340</name>
</gene>
<protein>
    <submittedName>
        <fullName evidence="1">Uncharacterized protein</fullName>
    </submittedName>
</protein>
<evidence type="ECO:0000313" key="2">
    <source>
        <dbReference type="Proteomes" id="UP000077202"/>
    </source>
</evidence>
<evidence type="ECO:0000313" key="1">
    <source>
        <dbReference type="EMBL" id="OAE23601.1"/>
    </source>
</evidence>
<dbReference type="AlphaFoldDB" id="A0A176VTA4"/>